<dbReference type="FunFam" id="3.40.50.300:FF:000983">
    <property type="entry name" value="Rho family GTPase"/>
    <property type="match status" value="1"/>
</dbReference>
<comment type="caution">
    <text evidence="10">The sequence shown here is derived from an EMBL/GenBank/DDBJ whole genome shotgun (WGS) entry which is preliminary data.</text>
</comment>
<dbReference type="PRINTS" id="PR00449">
    <property type="entry name" value="RASTRNSFRMNG"/>
</dbReference>
<organism evidence="10 11">
    <name type="scientific">Pristionchus mayeri</name>
    <dbReference type="NCBI Taxonomy" id="1317129"/>
    <lineage>
        <taxon>Eukaryota</taxon>
        <taxon>Metazoa</taxon>
        <taxon>Ecdysozoa</taxon>
        <taxon>Nematoda</taxon>
        <taxon>Chromadorea</taxon>
        <taxon>Rhabditida</taxon>
        <taxon>Rhabditina</taxon>
        <taxon>Diplogasteromorpha</taxon>
        <taxon>Diplogasteroidea</taxon>
        <taxon>Neodiplogasteridae</taxon>
        <taxon>Pristionchus</taxon>
    </lineage>
</organism>
<keyword evidence="11" id="KW-1185">Reference proteome</keyword>
<dbReference type="InterPro" id="IPR001806">
    <property type="entry name" value="Small_GTPase"/>
</dbReference>
<dbReference type="GO" id="GO:0003924">
    <property type="term" value="F:GTPase activity"/>
    <property type="evidence" value="ECO:0007669"/>
    <property type="project" value="InterPro"/>
</dbReference>
<dbReference type="InterPro" id="IPR003578">
    <property type="entry name" value="Small_GTPase_Rho"/>
</dbReference>
<evidence type="ECO:0000256" key="1">
    <source>
        <dbReference type="ARBA" id="ARBA00004342"/>
    </source>
</evidence>
<evidence type="ECO:0000256" key="2">
    <source>
        <dbReference type="ARBA" id="ARBA00010142"/>
    </source>
</evidence>
<dbReference type="Proteomes" id="UP001328107">
    <property type="component" value="Unassembled WGS sequence"/>
</dbReference>
<sequence length="190" mass="21315">MMDTGRLKLVVVGDSYVGKTSLLFAYTQKSFSAHYNTTVFDNWAINITIQHRKYIVNLFDTAGQEDYSHLRTLSYPSTDVFLLCFSLVDRKSLDACQMVWMPEIRKYAQDKIPVILVGTKSDMLEKADPSTTVSHEEARRTAQKLGCTKYIACSSLTHLGLKQVFDDALLAAVGLLETQTDEAKPCCTIL</sequence>
<dbReference type="InterPro" id="IPR005225">
    <property type="entry name" value="Small_GTP-bd"/>
</dbReference>
<dbReference type="SMART" id="SM00175">
    <property type="entry name" value="RAB"/>
    <property type="match status" value="1"/>
</dbReference>
<dbReference type="EMBL" id="BTRK01000006">
    <property type="protein sequence ID" value="GMR59673.1"/>
    <property type="molecule type" value="Genomic_DNA"/>
</dbReference>
<dbReference type="PANTHER" id="PTHR24072">
    <property type="entry name" value="RHO FAMILY GTPASE"/>
    <property type="match status" value="1"/>
</dbReference>
<evidence type="ECO:0000256" key="4">
    <source>
        <dbReference type="ARBA" id="ARBA00022481"/>
    </source>
</evidence>
<keyword evidence="4" id="KW-0488">Methylation</keyword>
<accession>A0AAN5DA21</accession>
<dbReference type="NCBIfam" id="TIGR00231">
    <property type="entry name" value="small_GTP"/>
    <property type="match status" value="1"/>
</dbReference>
<name>A0AAN5DA21_9BILA</name>
<dbReference type="PROSITE" id="PS51420">
    <property type="entry name" value="RHO"/>
    <property type="match status" value="1"/>
</dbReference>
<dbReference type="AlphaFoldDB" id="A0AAN5DA21"/>
<dbReference type="Gene3D" id="3.40.50.300">
    <property type="entry name" value="P-loop containing nucleotide triphosphate hydrolases"/>
    <property type="match status" value="1"/>
</dbReference>
<evidence type="ECO:0000313" key="10">
    <source>
        <dbReference type="EMBL" id="GMR59673.1"/>
    </source>
</evidence>
<dbReference type="SUPFAM" id="SSF52540">
    <property type="entry name" value="P-loop containing nucleoside triphosphate hydrolases"/>
    <property type="match status" value="1"/>
</dbReference>
<dbReference type="GO" id="GO:0007264">
    <property type="term" value="P:small GTPase-mediated signal transduction"/>
    <property type="evidence" value="ECO:0007669"/>
    <property type="project" value="InterPro"/>
</dbReference>
<keyword evidence="9" id="KW-0636">Prenylation</keyword>
<keyword evidence="8" id="KW-0449">Lipoprotein</keyword>
<dbReference type="SMART" id="SM00174">
    <property type="entry name" value="RHO"/>
    <property type="match status" value="1"/>
</dbReference>
<dbReference type="GO" id="GO:0005886">
    <property type="term" value="C:plasma membrane"/>
    <property type="evidence" value="ECO:0007669"/>
    <property type="project" value="UniProtKB-SubCell"/>
</dbReference>
<evidence type="ECO:0000256" key="9">
    <source>
        <dbReference type="ARBA" id="ARBA00023289"/>
    </source>
</evidence>
<protein>
    <submittedName>
        <fullName evidence="10">Uncharacterized protein</fullName>
    </submittedName>
</protein>
<evidence type="ECO:0000256" key="5">
    <source>
        <dbReference type="ARBA" id="ARBA00022741"/>
    </source>
</evidence>
<dbReference type="Pfam" id="PF00071">
    <property type="entry name" value="Ras"/>
    <property type="match status" value="1"/>
</dbReference>
<dbReference type="PROSITE" id="PS51419">
    <property type="entry name" value="RAB"/>
    <property type="match status" value="1"/>
</dbReference>
<evidence type="ECO:0000256" key="8">
    <source>
        <dbReference type="ARBA" id="ARBA00023288"/>
    </source>
</evidence>
<keyword evidence="3" id="KW-1003">Cell membrane</keyword>
<dbReference type="GO" id="GO:0005525">
    <property type="term" value="F:GTP binding"/>
    <property type="evidence" value="ECO:0007669"/>
    <property type="project" value="UniProtKB-KW"/>
</dbReference>
<reference evidence="11" key="1">
    <citation type="submission" date="2022-10" db="EMBL/GenBank/DDBJ databases">
        <title>Genome assembly of Pristionchus species.</title>
        <authorList>
            <person name="Yoshida K."/>
            <person name="Sommer R.J."/>
        </authorList>
    </citation>
    <scope>NUCLEOTIDE SEQUENCE [LARGE SCALE GENOMIC DNA]</scope>
    <source>
        <strain evidence="11">RS5460</strain>
    </source>
</reference>
<comment type="subcellular location">
    <subcellularLocation>
        <location evidence="1">Cell membrane</location>
        <topology evidence="1">Lipid-anchor</topology>
        <orientation evidence="1">Cytoplasmic side</orientation>
    </subcellularLocation>
</comment>
<dbReference type="InterPro" id="IPR027417">
    <property type="entry name" value="P-loop_NTPase"/>
</dbReference>
<keyword evidence="6" id="KW-0342">GTP-binding</keyword>
<keyword evidence="5" id="KW-0547">Nucleotide-binding</keyword>
<evidence type="ECO:0000256" key="6">
    <source>
        <dbReference type="ARBA" id="ARBA00023134"/>
    </source>
</evidence>
<keyword evidence="7" id="KW-0472">Membrane</keyword>
<dbReference type="PROSITE" id="PS51421">
    <property type="entry name" value="RAS"/>
    <property type="match status" value="1"/>
</dbReference>
<proteinExistence type="inferred from homology"/>
<comment type="similarity">
    <text evidence="2">Belongs to the small GTPase superfamily. Rho family.</text>
</comment>
<evidence type="ECO:0000313" key="11">
    <source>
        <dbReference type="Proteomes" id="UP001328107"/>
    </source>
</evidence>
<gene>
    <name evidence="10" type="ORF">PMAYCL1PPCAC_29868</name>
</gene>
<dbReference type="CDD" id="cd00157">
    <property type="entry name" value="Rho"/>
    <property type="match status" value="1"/>
</dbReference>
<evidence type="ECO:0000256" key="3">
    <source>
        <dbReference type="ARBA" id="ARBA00022475"/>
    </source>
</evidence>
<dbReference type="SMART" id="SM00173">
    <property type="entry name" value="RAS"/>
    <property type="match status" value="1"/>
</dbReference>
<evidence type="ECO:0000256" key="7">
    <source>
        <dbReference type="ARBA" id="ARBA00023136"/>
    </source>
</evidence>